<dbReference type="InterPro" id="IPR029058">
    <property type="entry name" value="AB_hydrolase_fold"/>
</dbReference>
<dbReference type="GO" id="GO:0016787">
    <property type="term" value="F:hydrolase activity"/>
    <property type="evidence" value="ECO:0007669"/>
    <property type="project" value="UniProtKB-KW"/>
</dbReference>
<dbReference type="PRINTS" id="PR00412">
    <property type="entry name" value="EPOXHYDRLASE"/>
</dbReference>
<accession>A0A1Y5IJY1</accession>
<dbReference type="Gene3D" id="3.40.50.1820">
    <property type="entry name" value="alpha/beta hydrolase"/>
    <property type="match status" value="1"/>
</dbReference>
<dbReference type="Proteomes" id="UP000195557">
    <property type="component" value="Unassembled WGS sequence"/>
</dbReference>
<name>Q011V0_OSTTA</name>
<dbReference type="InterPro" id="IPR000639">
    <property type="entry name" value="Epox_hydrolase-like"/>
</dbReference>
<dbReference type="Pfam" id="PF12697">
    <property type="entry name" value="Abhydrolase_6"/>
    <property type="match status" value="1"/>
</dbReference>
<protein>
    <submittedName>
        <fullName evidence="3">Alpha/Beta hydrolase protein</fullName>
    </submittedName>
    <submittedName>
        <fullName evidence="2">Alpha/beta hydrolase fold-1</fullName>
    </submittedName>
</protein>
<dbReference type="PANTHER" id="PTHR43689">
    <property type="entry name" value="HYDROLASE"/>
    <property type="match status" value="1"/>
</dbReference>
<evidence type="ECO:0000313" key="2">
    <source>
        <dbReference type="EMBL" id="CAL55330.1"/>
    </source>
</evidence>
<accession>Q011V0</accession>
<evidence type="ECO:0000259" key="1">
    <source>
        <dbReference type="Pfam" id="PF12697"/>
    </source>
</evidence>
<evidence type="ECO:0000313" key="3">
    <source>
        <dbReference type="EMBL" id="OUS48967.1"/>
    </source>
</evidence>
<dbReference type="SUPFAM" id="SSF53474">
    <property type="entry name" value="alpha/beta-Hydrolases"/>
    <property type="match status" value="1"/>
</dbReference>
<dbReference type="AlphaFoldDB" id="Q011V0"/>
<feature type="domain" description="AB hydrolase-1" evidence="1">
    <location>
        <begin position="98"/>
        <end position="334"/>
    </location>
</feature>
<keyword evidence="2" id="KW-0378">Hydrolase</keyword>
<proteinExistence type="predicted"/>
<dbReference type="OrthoDB" id="6431331at2759"/>
<reference evidence="2" key="2">
    <citation type="journal article" date="2014" name="BMC Genomics">
        <title>An improved genome of the model marine alga Ostreococcus tauri unfolds by assessing Illumina de novo assemblies.</title>
        <authorList>
            <person name="Blanc-Mathieu R."/>
            <person name="Verhelst B."/>
            <person name="Derelle E."/>
            <person name="Rombauts S."/>
            <person name="Bouget F.Y."/>
            <person name="Carre I."/>
            <person name="Chateau A."/>
            <person name="Eyre-Walker A."/>
            <person name="Grimsley N."/>
            <person name="Moreau H."/>
            <person name="Piegu B."/>
            <person name="Rivals E."/>
            <person name="Schackwitz W."/>
            <person name="Van de Peer Y."/>
            <person name="Piganeau G."/>
        </authorList>
    </citation>
    <scope>NUCLEOTIDE SEQUENCE</scope>
    <source>
        <strain evidence="2">RCC4221</strain>
    </source>
</reference>
<dbReference type="FunCoup" id="Q011V0">
    <property type="interactions" value="354"/>
</dbReference>
<dbReference type="Proteomes" id="UP000009170">
    <property type="component" value="Unassembled WGS sequence"/>
</dbReference>
<dbReference type="EMBL" id="CAID01000009">
    <property type="protein sequence ID" value="CAL55330.1"/>
    <property type="molecule type" value="Genomic_DNA"/>
</dbReference>
<dbReference type="EMBL" id="KZ155772">
    <property type="protein sequence ID" value="OUS48967.1"/>
    <property type="molecule type" value="Genomic_DNA"/>
</dbReference>
<dbReference type="GeneID" id="9831739"/>
<reference evidence="2 4" key="1">
    <citation type="journal article" date="2006" name="Proc. Natl. Acad. Sci. U.S.A.">
        <title>Genome analysis of the smallest free-living eukaryote Ostreococcus tauri unveils many unique features.</title>
        <authorList>
            <person name="Derelle E."/>
            <person name="Ferraz C."/>
            <person name="Rombauts S."/>
            <person name="Rouze P."/>
            <person name="Worden A.Z."/>
            <person name="Robbens S."/>
            <person name="Partensky F."/>
            <person name="Degroeve S."/>
            <person name="Echeynie S."/>
            <person name="Cooke R."/>
            <person name="Saeys Y."/>
            <person name="Wuyts J."/>
            <person name="Jabbari K."/>
            <person name="Bowler C."/>
            <person name="Panaud O."/>
            <person name="Piegu B."/>
            <person name="Ball S.G."/>
            <person name="Ral J.-P."/>
            <person name="Bouget F.-Y."/>
            <person name="Piganeau G."/>
            <person name="De Baets B."/>
            <person name="Picard A."/>
            <person name="Delseny M."/>
            <person name="Demaille J."/>
            <person name="Van de Peer Y."/>
            <person name="Moreau H."/>
        </authorList>
    </citation>
    <scope>NUCLEOTIDE SEQUENCE [LARGE SCALE GENOMIC DNA]</scope>
    <source>
        <strain evidence="2 4">OTTH0595</strain>
    </source>
</reference>
<organism evidence="2 4">
    <name type="scientific">Ostreococcus tauri</name>
    <name type="common">Marine green alga</name>
    <dbReference type="NCBI Taxonomy" id="70448"/>
    <lineage>
        <taxon>Eukaryota</taxon>
        <taxon>Viridiplantae</taxon>
        <taxon>Chlorophyta</taxon>
        <taxon>Mamiellophyceae</taxon>
        <taxon>Mamiellales</taxon>
        <taxon>Bathycoccaceae</taxon>
        <taxon>Ostreococcus</taxon>
    </lineage>
</organism>
<dbReference type="InterPro" id="IPR000073">
    <property type="entry name" value="AB_hydrolase_1"/>
</dbReference>
<accession>A0A454XZB8</accession>
<keyword evidence="4" id="KW-1185">Reference proteome</keyword>
<dbReference type="KEGG" id="ota:OT_ostta09g01740"/>
<evidence type="ECO:0000313" key="4">
    <source>
        <dbReference type="Proteomes" id="UP000009170"/>
    </source>
</evidence>
<dbReference type="PRINTS" id="PR00111">
    <property type="entry name" value="ABHYDROLASE"/>
</dbReference>
<sequence length="351" mass="38276">MVIANDALARVRSLGGGVARRAGRRARAGRRGDGRVRARGDDFPSFFPPEVRELTEPAAIEMAKRCEMVTVRVPGRAVAIETSCVRDEGPDGSSAPPFVLLHGFDSSCLEYRRLLPKLATRAETWAIDLLGWGFTDAGDGGVGDYSPEAKRAHLYAFWKENVKRPMVLCGASLGGAAAIDFATNHPEAVEKLVLIDAQGFIEGLGPMGALPRPIAKVGVNVLRTVPLRSAANQLAYYDKATYATDDALRVGRLHTFAPQWCDATLSFMKSGGFKVRNSIPKVPVETLVVWGRDDNILEPSYADKFMSELPNARMVWVENCGHVAHLEQPDFLCETLFDFVGSAKETERVTA</sequence>
<reference evidence="3" key="3">
    <citation type="submission" date="2017-04" db="EMBL/GenBank/DDBJ databases">
        <title>Population genomics of picophytoplankton unveils novel chromosome hypervariability.</title>
        <authorList>
            <consortium name="DOE Joint Genome Institute"/>
            <person name="Blanc-Mathieu R."/>
            <person name="Krasovec M."/>
            <person name="Hebrard M."/>
            <person name="Yau S."/>
            <person name="Desgranges E."/>
            <person name="Martin J."/>
            <person name="Schackwitz W."/>
            <person name="Kuo A."/>
            <person name="Salin G."/>
            <person name="Donnadieu C."/>
            <person name="Desdevises Y."/>
            <person name="Sanchez-Ferandin S."/>
            <person name="Moreau H."/>
            <person name="Rivals E."/>
            <person name="Grigoriev I.V."/>
            <person name="Grimsley N."/>
            <person name="Eyre-Walker A."/>
            <person name="Piganeau G."/>
        </authorList>
    </citation>
    <scope>NUCLEOTIDE SEQUENCE [LARGE SCALE GENOMIC DNA]</scope>
    <source>
        <strain evidence="3">RCC 1115</strain>
    </source>
</reference>
<dbReference type="PANTHER" id="PTHR43689:SF8">
    <property type="entry name" value="ALPHA_BETA-HYDROLASES SUPERFAMILY PROTEIN"/>
    <property type="match status" value="1"/>
</dbReference>
<dbReference type="OMA" id="YTLGGQH"/>
<dbReference type="InParanoid" id="Q011V0"/>
<gene>
    <name evidence="3" type="ORF">BE221DRAFT_189342</name>
    <name evidence="2" type="ORF">OT_ostta09g01740</name>
</gene>
<dbReference type="RefSeq" id="XP_003081161.1">
    <property type="nucleotide sequence ID" value="XM_003081113.1"/>
</dbReference>